<accession>A0AAV1SLW0</accession>
<dbReference type="InterPro" id="IPR022709">
    <property type="entry name" value="SCAI"/>
</dbReference>
<dbReference type="AlphaFoldDB" id="A0AAV1SLW0"/>
<gene>
    <name evidence="1" type="ORF">DCAF_LOCUS25242</name>
</gene>
<organism evidence="1 2">
    <name type="scientific">Dovyalis caffra</name>
    <dbReference type="NCBI Taxonomy" id="77055"/>
    <lineage>
        <taxon>Eukaryota</taxon>
        <taxon>Viridiplantae</taxon>
        <taxon>Streptophyta</taxon>
        <taxon>Embryophyta</taxon>
        <taxon>Tracheophyta</taxon>
        <taxon>Spermatophyta</taxon>
        <taxon>Magnoliopsida</taxon>
        <taxon>eudicotyledons</taxon>
        <taxon>Gunneridae</taxon>
        <taxon>Pentapetalae</taxon>
        <taxon>rosids</taxon>
        <taxon>fabids</taxon>
        <taxon>Malpighiales</taxon>
        <taxon>Salicaceae</taxon>
        <taxon>Flacourtieae</taxon>
        <taxon>Dovyalis</taxon>
    </lineage>
</organism>
<dbReference type="PANTHER" id="PTHR21243">
    <property type="entry name" value="PROTEIN SCAI"/>
    <property type="match status" value="1"/>
</dbReference>
<dbReference type="GO" id="GO:0003714">
    <property type="term" value="F:transcription corepressor activity"/>
    <property type="evidence" value="ECO:0007669"/>
    <property type="project" value="InterPro"/>
</dbReference>
<dbReference type="Proteomes" id="UP001314170">
    <property type="component" value="Unassembled WGS sequence"/>
</dbReference>
<evidence type="ECO:0000313" key="1">
    <source>
        <dbReference type="EMBL" id="CAK7354594.1"/>
    </source>
</evidence>
<reference evidence="1 2" key="1">
    <citation type="submission" date="2024-01" db="EMBL/GenBank/DDBJ databases">
        <authorList>
            <person name="Waweru B."/>
        </authorList>
    </citation>
    <scope>NUCLEOTIDE SEQUENCE [LARGE SCALE GENOMIC DNA]</scope>
</reference>
<keyword evidence="2" id="KW-1185">Reference proteome</keyword>
<dbReference type="Pfam" id="PF12070">
    <property type="entry name" value="SCAI"/>
    <property type="match status" value="1"/>
</dbReference>
<sequence>MATTRKELPPESIGRLLEVIFLTQKALERLSLEHTANRKARQLNLIGASYLGFSAFQPCPLEFWSIFQVAYLRTVDDFSGPAWGNQFTFFLTAPLQAFCQMVGLTSGDCVMGFYNDAEEMLSTASSEWEVILCTSKGLDLVWAEVLSNPFLRRLILRSVLSVFCPPEDDEQYLPVCLPHLPSSVPARSEVVQSAVIWLANHLKVTDCFQFNDT</sequence>
<name>A0AAV1SLW0_9ROSI</name>
<evidence type="ECO:0000313" key="2">
    <source>
        <dbReference type="Proteomes" id="UP001314170"/>
    </source>
</evidence>
<comment type="caution">
    <text evidence="1">The sequence shown here is derived from an EMBL/GenBank/DDBJ whole genome shotgun (WGS) entry which is preliminary data.</text>
</comment>
<proteinExistence type="predicted"/>
<protein>
    <submittedName>
        <fullName evidence="1">Uncharacterized protein</fullName>
    </submittedName>
</protein>
<dbReference type="GO" id="GO:0006351">
    <property type="term" value="P:DNA-templated transcription"/>
    <property type="evidence" value="ECO:0007669"/>
    <property type="project" value="InterPro"/>
</dbReference>
<dbReference type="EMBL" id="CAWUPB010001195">
    <property type="protein sequence ID" value="CAK7354594.1"/>
    <property type="molecule type" value="Genomic_DNA"/>
</dbReference>